<keyword evidence="1" id="KW-0812">Transmembrane</keyword>
<feature type="transmembrane region" description="Helical" evidence="1">
    <location>
        <begin position="91"/>
        <end position="111"/>
    </location>
</feature>
<organism evidence="2 3">
    <name type="scientific">Collimonas arenae</name>
    <dbReference type="NCBI Taxonomy" id="279058"/>
    <lineage>
        <taxon>Bacteria</taxon>
        <taxon>Pseudomonadati</taxon>
        <taxon>Pseudomonadota</taxon>
        <taxon>Betaproteobacteria</taxon>
        <taxon>Burkholderiales</taxon>
        <taxon>Oxalobacteraceae</taxon>
        <taxon>Collimonas</taxon>
    </lineage>
</organism>
<evidence type="ECO:0000313" key="2">
    <source>
        <dbReference type="EMBL" id="AIY39967.1"/>
    </source>
</evidence>
<dbReference type="HOGENOM" id="CLU_573315_0_0_4"/>
<proteinExistence type="predicted"/>
<feature type="transmembrane region" description="Helical" evidence="1">
    <location>
        <begin position="272"/>
        <end position="291"/>
    </location>
</feature>
<feature type="transmembrane region" description="Helical" evidence="1">
    <location>
        <begin position="352"/>
        <end position="372"/>
    </location>
</feature>
<keyword evidence="1" id="KW-1133">Transmembrane helix</keyword>
<keyword evidence="1" id="KW-0472">Membrane</keyword>
<dbReference type="Proteomes" id="UP000030302">
    <property type="component" value="Chromosome"/>
</dbReference>
<evidence type="ECO:0000256" key="1">
    <source>
        <dbReference type="SAM" id="Phobius"/>
    </source>
</evidence>
<feature type="transmembrane region" description="Helical" evidence="1">
    <location>
        <begin position="242"/>
        <end position="260"/>
    </location>
</feature>
<feature type="transmembrane region" description="Helical" evidence="1">
    <location>
        <begin position="411"/>
        <end position="429"/>
    </location>
</feature>
<sequence length="476" mass="53316">MTGSRLKLRSDLEQYVGSFWVAMLVIYWGSLFFLNSSTASASAGIHALIIVMGFSLAVTGWRAGRVLVSGARVLHAMQAPRSLWHTWLRRALTDACMCWGLAVIAGTLALAMKDATWTWSSAAFLYSTIMLLSLVASLAHYGELHWGWEWGVALLVFLLLIACGFGGLEHLMRLHAVWQVPFIASWPLLVGSLAVYWRGRLPQRVTSSNRATLHLWRLGADYMRRFTLLNFPMSRRPRSRKWAVCVTALQLIYFPVLRGLSQRSQWGDHVGLVYVCMLILFAASLSPGIFCKDLHWRRLLAPNGFARGRLGWHIISSTLTIALVIALIATLIWGAASWMIFGVTPMRNMEFAARYVVLPIELLFMISVAVALRGFHRPLLAYFIVLIGILMIGLAYFWFFREKALVPWLDIGPAYVVCLLIAIGAAVALSNRLWTIQRLLPYIAAGAPANEDIVAGCRWFTWPGALGRLSKDSELY</sequence>
<dbReference type="KEGG" id="care:LT85_0807"/>
<gene>
    <name evidence="2" type="ORF">LT85_0807</name>
</gene>
<feature type="transmembrane region" description="Helical" evidence="1">
    <location>
        <begin position="379"/>
        <end position="399"/>
    </location>
</feature>
<keyword evidence="3" id="KW-1185">Reference proteome</keyword>
<feature type="transmembrane region" description="Helical" evidence="1">
    <location>
        <begin position="180"/>
        <end position="197"/>
    </location>
</feature>
<protein>
    <submittedName>
        <fullName evidence="2">Uncharacterized protein</fullName>
    </submittedName>
</protein>
<feature type="transmembrane region" description="Helical" evidence="1">
    <location>
        <begin position="12"/>
        <end position="34"/>
    </location>
</feature>
<accession>A0A0A1FAS0</accession>
<name>A0A0A1FAS0_9BURK</name>
<feature type="transmembrane region" description="Helical" evidence="1">
    <location>
        <begin position="40"/>
        <end position="61"/>
    </location>
</feature>
<dbReference type="EMBL" id="CP009962">
    <property type="protein sequence ID" value="AIY39967.1"/>
    <property type="molecule type" value="Genomic_DNA"/>
</dbReference>
<feature type="transmembrane region" description="Helical" evidence="1">
    <location>
        <begin position="312"/>
        <end position="340"/>
    </location>
</feature>
<feature type="transmembrane region" description="Helical" evidence="1">
    <location>
        <begin position="150"/>
        <end position="168"/>
    </location>
</feature>
<dbReference type="AlphaFoldDB" id="A0A0A1FAS0"/>
<feature type="transmembrane region" description="Helical" evidence="1">
    <location>
        <begin position="117"/>
        <end position="138"/>
    </location>
</feature>
<reference evidence="3" key="1">
    <citation type="journal article" date="2014" name="Soil Biol. Biochem.">
        <title>Structure and function of bacterial communities in ageing soils: Insights from the Mendocino ecological staircase.</title>
        <authorList>
            <person name="Uroz S."/>
            <person name="Tech J.J."/>
            <person name="Sawaya N.A."/>
            <person name="Frey-Klett P."/>
            <person name="Leveau J.H.J."/>
        </authorList>
    </citation>
    <scope>NUCLEOTIDE SEQUENCE [LARGE SCALE GENOMIC DNA]</scope>
    <source>
        <strain evidence="3">Cal35</strain>
    </source>
</reference>
<evidence type="ECO:0000313" key="3">
    <source>
        <dbReference type="Proteomes" id="UP000030302"/>
    </source>
</evidence>
<dbReference type="STRING" id="279058.LT85_0807"/>